<dbReference type="AlphaFoldDB" id="A0A419V3F3"/>
<evidence type="ECO:0000313" key="5">
    <source>
        <dbReference type="Proteomes" id="UP000285120"/>
    </source>
</evidence>
<dbReference type="InterPro" id="IPR051785">
    <property type="entry name" value="MMCE/EMCE_epimerase"/>
</dbReference>
<dbReference type="PANTHER" id="PTHR43048:SF3">
    <property type="entry name" value="METHYLMALONYL-COA EPIMERASE, MITOCHONDRIAL"/>
    <property type="match status" value="1"/>
</dbReference>
<dbReference type="GO" id="GO:0004462">
    <property type="term" value="F:lactoylglutathione lyase activity"/>
    <property type="evidence" value="ECO:0007669"/>
    <property type="project" value="InterPro"/>
</dbReference>
<comment type="caution">
    <text evidence="4">The sequence shown here is derived from an EMBL/GenBank/DDBJ whole genome shotgun (WGS) entry which is preliminary data.</text>
</comment>
<dbReference type="NCBIfam" id="TIGR03081">
    <property type="entry name" value="metmalonyl_epim"/>
    <property type="match status" value="1"/>
</dbReference>
<keyword evidence="5" id="KW-1185">Reference proteome</keyword>
<comment type="similarity">
    <text evidence="1">Belongs to the methylmalonyl-CoA epimerase family.</text>
</comment>
<dbReference type="SUPFAM" id="SSF54593">
    <property type="entry name" value="Glyoxalase/Bleomycin resistance protein/Dihydroxybiphenyl dioxygenase"/>
    <property type="match status" value="1"/>
</dbReference>
<dbReference type="OrthoDB" id="9788468at2"/>
<dbReference type="PROSITE" id="PS51819">
    <property type="entry name" value="VOC"/>
    <property type="match status" value="1"/>
</dbReference>
<evidence type="ECO:0000256" key="2">
    <source>
        <dbReference type="ARBA" id="ARBA00022723"/>
    </source>
</evidence>
<keyword evidence="2" id="KW-0479">Metal-binding</keyword>
<dbReference type="CDD" id="cd07249">
    <property type="entry name" value="MMCE"/>
    <property type="match status" value="1"/>
</dbReference>
<dbReference type="EMBL" id="RAPK01000009">
    <property type="protein sequence ID" value="RKD72936.1"/>
    <property type="molecule type" value="Genomic_DNA"/>
</dbReference>
<dbReference type="GO" id="GO:0046491">
    <property type="term" value="P:L-methylmalonyl-CoA metabolic process"/>
    <property type="evidence" value="ECO:0007669"/>
    <property type="project" value="TreeGrafter"/>
</dbReference>
<protein>
    <submittedName>
        <fullName evidence="4">Methylmalonyl-CoA epimerase</fullName>
    </submittedName>
</protein>
<dbReference type="InterPro" id="IPR017515">
    <property type="entry name" value="MeMalonyl-CoA_epimerase"/>
</dbReference>
<dbReference type="GO" id="GO:0004493">
    <property type="term" value="F:methylmalonyl-CoA epimerase activity"/>
    <property type="evidence" value="ECO:0007669"/>
    <property type="project" value="TreeGrafter"/>
</dbReference>
<reference evidence="4 5" key="1">
    <citation type="submission" date="2018-09" db="EMBL/GenBank/DDBJ databases">
        <title>Genomic Encyclopedia of Archaeal and Bacterial Type Strains, Phase II (KMG-II): from individual species to whole genera.</title>
        <authorList>
            <person name="Goeker M."/>
        </authorList>
    </citation>
    <scope>NUCLEOTIDE SEQUENCE [LARGE SCALE GENOMIC DNA]</scope>
    <source>
        <strain evidence="4 5">DSM 17008</strain>
    </source>
</reference>
<evidence type="ECO:0000256" key="1">
    <source>
        <dbReference type="ARBA" id="ARBA00009308"/>
    </source>
</evidence>
<dbReference type="InterPro" id="IPR029068">
    <property type="entry name" value="Glyas_Bleomycin-R_OHBP_Dase"/>
</dbReference>
<organism evidence="4 5">
    <name type="scientific">Sinobaca qinghaiensis</name>
    <dbReference type="NCBI Taxonomy" id="342944"/>
    <lineage>
        <taxon>Bacteria</taxon>
        <taxon>Bacillati</taxon>
        <taxon>Bacillota</taxon>
        <taxon>Bacilli</taxon>
        <taxon>Bacillales</taxon>
        <taxon>Sporolactobacillaceae</taxon>
        <taxon>Sinobaca</taxon>
    </lineage>
</organism>
<dbReference type="InterPro" id="IPR037523">
    <property type="entry name" value="VOC_core"/>
</dbReference>
<dbReference type="PROSITE" id="PS00934">
    <property type="entry name" value="GLYOXALASE_I_1"/>
    <property type="match status" value="1"/>
</dbReference>
<proteinExistence type="inferred from homology"/>
<evidence type="ECO:0000313" key="4">
    <source>
        <dbReference type="EMBL" id="RKD72936.1"/>
    </source>
</evidence>
<dbReference type="InterPro" id="IPR018146">
    <property type="entry name" value="Glyoxalase_1_CS"/>
</dbReference>
<dbReference type="PANTHER" id="PTHR43048">
    <property type="entry name" value="METHYLMALONYL-COA EPIMERASE"/>
    <property type="match status" value="1"/>
</dbReference>
<evidence type="ECO:0000259" key="3">
    <source>
        <dbReference type="PROSITE" id="PS51819"/>
    </source>
</evidence>
<dbReference type="RefSeq" id="WP_120193326.1">
    <property type="nucleotide sequence ID" value="NZ_RAPK01000009.1"/>
</dbReference>
<sequence length="141" mass="15256">MLKQPPHKLDHIGIAVRSIEQSLPFYTEVLGLELLGTETVEAQHVKVAFLALGESKIELLEPTGSEGAVFTFLEKKGEGIHHVALGVTSVEERLKEIRNEGIRTLQEHASPGAGGALVAFLHPGDSGRVLVELCDKSNKED</sequence>
<dbReference type="Proteomes" id="UP000285120">
    <property type="component" value="Unassembled WGS sequence"/>
</dbReference>
<name>A0A419V3F3_9BACL</name>
<feature type="domain" description="VOC" evidence="3">
    <location>
        <begin position="8"/>
        <end position="136"/>
    </location>
</feature>
<dbReference type="Gene3D" id="3.10.180.10">
    <property type="entry name" value="2,3-Dihydroxybiphenyl 1,2-Dioxygenase, domain 1"/>
    <property type="match status" value="1"/>
</dbReference>
<gene>
    <name evidence="4" type="ORF">ATL39_2132</name>
</gene>
<dbReference type="Pfam" id="PF13669">
    <property type="entry name" value="Glyoxalase_4"/>
    <property type="match status" value="1"/>
</dbReference>
<accession>A0A419V3F3</accession>
<dbReference type="GO" id="GO:0046872">
    <property type="term" value="F:metal ion binding"/>
    <property type="evidence" value="ECO:0007669"/>
    <property type="project" value="UniProtKB-KW"/>
</dbReference>